<evidence type="ECO:0000256" key="1">
    <source>
        <dbReference type="SAM" id="MobiDB-lite"/>
    </source>
</evidence>
<proteinExistence type="predicted"/>
<dbReference type="AlphaFoldDB" id="A0A2I0CLK3"/>
<dbReference type="RefSeq" id="WP_101194387.1">
    <property type="nucleotide sequence ID" value="NZ_PIYS01000032.1"/>
</dbReference>
<evidence type="ECO:0000313" key="4">
    <source>
        <dbReference type="Proteomes" id="UP000242861"/>
    </source>
</evidence>
<dbReference type="GO" id="GO:0005886">
    <property type="term" value="C:plasma membrane"/>
    <property type="evidence" value="ECO:0007669"/>
    <property type="project" value="TreeGrafter"/>
</dbReference>
<feature type="transmembrane region" description="Helical" evidence="2">
    <location>
        <begin position="286"/>
        <end position="312"/>
    </location>
</feature>
<feature type="transmembrane region" description="Helical" evidence="2">
    <location>
        <begin position="242"/>
        <end position="266"/>
    </location>
</feature>
<accession>A0A2I0CLK3</accession>
<reference evidence="4" key="1">
    <citation type="submission" date="2017-12" db="EMBL/GenBank/DDBJ databases">
        <authorList>
            <person name="Yu X.-Y."/>
        </authorList>
    </citation>
    <scope>NUCLEOTIDE SEQUENCE [LARGE SCALE GENOMIC DNA]</scope>
    <source>
        <strain evidence="4">ZYSR67-Z</strain>
    </source>
</reference>
<keyword evidence="2" id="KW-1133">Transmembrane helix</keyword>
<dbReference type="Pfam" id="PF05656">
    <property type="entry name" value="DUF805"/>
    <property type="match status" value="1"/>
</dbReference>
<feature type="transmembrane region" description="Helical" evidence="2">
    <location>
        <begin position="211"/>
        <end position="230"/>
    </location>
</feature>
<dbReference type="PANTHER" id="PTHR34980:SF3">
    <property type="entry name" value="BLR8105 PROTEIN"/>
    <property type="match status" value="1"/>
</dbReference>
<keyword evidence="2" id="KW-0812">Transmembrane</keyword>
<protein>
    <submittedName>
        <fullName evidence="3">DUF805 domain-containing protein</fullName>
    </submittedName>
</protein>
<comment type="caution">
    <text evidence="3">The sequence shown here is derived from an EMBL/GenBank/DDBJ whole genome shotgun (WGS) entry which is preliminary data.</text>
</comment>
<dbReference type="InterPro" id="IPR008523">
    <property type="entry name" value="DUF805"/>
</dbReference>
<organism evidence="3 4">
    <name type="scientific">Pseudomonas fluvialis</name>
    <dbReference type="NCBI Taxonomy" id="1793966"/>
    <lineage>
        <taxon>Bacteria</taxon>
        <taxon>Pseudomonadati</taxon>
        <taxon>Pseudomonadota</taxon>
        <taxon>Gammaproteobacteria</taxon>
        <taxon>Pseudomonadales</taxon>
        <taxon>Pseudomonadaceae</taxon>
        <taxon>Pseudomonas</taxon>
    </lineage>
</organism>
<gene>
    <name evidence="3" type="ORF">CW360_16065</name>
</gene>
<sequence>MNDPRFKIVFAGELMPGHALEQVRENIANLFKTDPSKIAHLFSGRPVEIKRDLDSSEADKYLGALQRAGAKVSKQEDLGASLSLVATEDHPDPNAPQEPGTEERMTCPKCGHEQTKAIDCSACGIVIEKFLARQAQLTQSASPTATPSPYATPQAAVGETLPEFCELRPFTISGRIGRLRYLAWSMVLAFAMLPVFAVVAGAFALSEVLGFLLGAVAVIALLVVSVQIGVQRLHDIGWSGWLFLLNLVPFVGSVFPLLMMLIPGTAGANRYAPPPPPNSTAVKVLAGIWLAVIVIAIIALIIAGGIGVLAGLE</sequence>
<dbReference type="PANTHER" id="PTHR34980">
    <property type="entry name" value="INNER MEMBRANE PROTEIN-RELATED-RELATED"/>
    <property type="match status" value="1"/>
</dbReference>
<evidence type="ECO:0000256" key="2">
    <source>
        <dbReference type="SAM" id="Phobius"/>
    </source>
</evidence>
<feature type="transmembrane region" description="Helical" evidence="2">
    <location>
        <begin position="181"/>
        <end position="205"/>
    </location>
</feature>
<dbReference type="Proteomes" id="UP000242861">
    <property type="component" value="Unassembled WGS sequence"/>
</dbReference>
<evidence type="ECO:0000313" key="3">
    <source>
        <dbReference type="EMBL" id="PKF70020.1"/>
    </source>
</evidence>
<keyword evidence="2" id="KW-0472">Membrane</keyword>
<name>A0A2I0CLK3_9PSED</name>
<dbReference type="EMBL" id="PIYS01000032">
    <property type="protein sequence ID" value="PKF70020.1"/>
    <property type="molecule type" value="Genomic_DNA"/>
</dbReference>
<feature type="region of interest" description="Disordered" evidence="1">
    <location>
        <begin position="84"/>
        <end position="107"/>
    </location>
</feature>